<evidence type="ECO:0000256" key="7">
    <source>
        <dbReference type="ARBA" id="ARBA00022801"/>
    </source>
</evidence>
<evidence type="ECO:0000256" key="5">
    <source>
        <dbReference type="ARBA" id="ARBA00015719"/>
    </source>
</evidence>
<dbReference type="CDD" id="cd03145">
    <property type="entry name" value="GAT1_cyanophycinase"/>
    <property type="match status" value="1"/>
</dbReference>
<dbReference type="EMBL" id="CP095855">
    <property type="protein sequence ID" value="UPK71804.1"/>
    <property type="molecule type" value="Genomic_DNA"/>
</dbReference>
<proteinExistence type="inferred from homology"/>
<evidence type="ECO:0000256" key="6">
    <source>
        <dbReference type="ARBA" id="ARBA00022670"/>
    </source>
</evidence>
<dbReference type="Proteomes" id="UP000830198">
    <property type="component" value="Chromosome"/>
</dbReference>
<feature type="signal peptide" evidence="9">
    <location>
        <begin position="1"/>
        <end position="17"/>
    </location>
</feature>
<evidence type="ECO:0000256" key="9">
    <source>
        <dbReference type="SAM" id="SignalP"/>
    </source>
</evidence>
<gene>
    <name evidence="10" type="ORF">MYF79_10975</name>
</gene>
<dbReference type="GO" id="GO:0008241">
    <property type="term" value="F:peptidyl-dipeptidase activity"/>
    <property type="evidence" value="ECO:0007669"/>
    <property type="project" value="UniProtKB-EC"/>
</dbReference>
<comment type="catalytic activity">
    <reaction evidence="1">
        <text>[L-4-(L-arginin-2-N-yl)aspartate](n) + H2O = [L-4-(L-arginin-2-N-yl)aspartate](n-1) + L-4-(L-arginin-2-N-yl)aspartate</text>
        <dbReference type="Rhea" id="RHEA:12845"/>
        <dbReference type="Rhea" id="RHEA-COMP:13728"/>
        <dbReference type="Rhea" id="RHEA-COMP:13734"/>
        <dbReference type="ChEBI" id="CHEBI:15377"/>
        <dbReference type="ChEBI" id="CHEBI:137986"/>
        <dbReference type="ChEBI" id="CHEBI:137991"/>
        <dbReference type="EC" id="3.4.15.6"/>
    </reaction>
</comment>
<dbReference type="InterPro" id="IPR029062">
    <property type="entry name" value="Class_I_gatase-like"/>
</dbReference>
<keyword evidence="10" id="KW-0121">Carboxypeptidase</keyword>
<evidence type="ECO:0000256" key="1">
    <source>
        <dbReference type="ARBA" id="ARBA00001092"/>
    </source>
</evidence>
<comment type="function">
    <text evidence="2">Exopeptidase that catalyzes the hydrolytic cleavage of multi-L-arginyl-poly-L-aspartic acid (cyanophycin; a water-insoluble reserve polymer) into aspartate-arginine dipeptides.</text>
</comment>
<dbReference type="Gene3D" id="3.40.50.880">
    <property type="match status" value="1"/>
</dbReference>
<organism evidence="10 11">
    <name type="scientific">Chitinophaga filiformis</name>
    <name type="common">Myxococcus filiformis</name>
    <name type="synonym">Flexibacter filiformis</name>
    <dbReference type="NCBI Taxonomy" id="104663"/>
    <lineage>
        <taxon>Bacteria</taxon>
        <taxon>Pseudomonadati</taxon>
        <taxon>Bacteroidota</taxon>
        <taxon>Chitinophagia</taxon>
        <taxon>Chitinophagales</taxon>
        <taxon>Chitinophagaceae</taxon>
        <taxon>Chitinophaga</taxon>
    </lineage>
</organism>
<dbReference type="NCBIfam" id="TIGR02069">
    <property type="entry name" value="cyanophycinase"/>
    <property type="match status" value="1"/>
</dbReference>
<dbReference type="RefSeq" id="WP_247813917.1">
    <property type="nucleotide sequence ID" value="NZ_CP095855.1"/>
</dbReference>
<keyword evidence="9" id="KW-0732">Signal</keyword>
<evidence type="ECO:0000313" key="10">
    <source>
        <dbReference type="EMBL" id="UPK71804.1"/>
    </source>
</evidence>
<evidence type="ECO:0000256" key="2">
    <source>
        <dbReference type="ARBA" id="ARBA00002039"/>
    </source>
</evidence>
<evidence type="ECO:0000313" key="11">
    <source>
        <dbReference type="Proteomes" id="UP000830198"/>
    </source>
</evidence>
<dbReference type="InterPro" id="IPR011811">
    <property type="entry name" value="Peptidase_S51_cyanophycinase"/>
</dbReference>
<protein>
    <recommendedName>
        <fullName evidence="5">Cyanophycinase</fullName>
        <ecNumber evidence="4">3.4.15.6</ecNumber>
    </recommendedName>
</protein>
<comment type="similarity">
    <text evidence="3">Belongs to the peptidase S51 family.</text>
</comment>
<evidence type="ECO:0000256" key="4">
    <source>
        <dbReference type="ARBA" id="ARBA00013115"/>
    </source>
</evidence>
<dbReference type="Pfam" id="PF03575">
    <property type="entry name" value="Peptidase_S51"/>
    <property type="match status" value="1"/>
</dbReference>
<dbReference type="SUPFAM" id="SSF52317">
    <property type="entry name" value="Class I glutamine amidotransferase-like"/>
    <property type="match status" value="1"/>
</dbReference>
<dbReference type="EC" id="3.4.15.6" evidence="4"/>
<dbReference type="PANTHER" id="PTHR36175">
    <property type="entry name" value="CYANOPHYCINASE"/>
    <property type="match status" value="1"/>
</dbReference>
<keyword evidence="6" id="KW-0645">Protease</keyword>
<reference evidence="10 11" key="1">
    <citation type="submission" date="2022-04" db="EMBL/GenBank/DDBJ databases">
        <title>The arsenic-methylating capacity of Chitinophaga filiformis YT5 during chitin decomposition.</title>
        <authorList>
            <person name="Chen G."/>
            <person name="Liang Y."/>
        </authorList>
    </citation>
    <scope>NUCLEOTIDE SEQUENCE [LARGE SCALE GENOMIC DNA]</scope>
    <source>
        <strain evidence="10 11">YT5</strain>
    </source>
</reference>
<keyword evidence="7 10" id="KW-0378">Hydrolase</keyword>
<sequence length="325" mass="34526">MSFFFAGFLFLAAGAIAQQNTGADTQSSNTARAGVTQSSNMAAASVEADAVVGPQKGALIIVGGGKVGPEIWARFIELAGGPNANIVVIPTAGEDSALATGKSFEKELLQDLGVAQVTVLHTRDPKVANTASFVAPLKKATGIWFPGGRQWKIADAYLHTLAEKEIKAVLTRGGVIGGTSAGATIQGSFLLRGDTKGNSILEGDHIHGLDLIHHTAIDQHILRRNRQFDLVGVIKAHPDLLGIGIDESTAIVVQKDTFEVIGNSYVAIYDIAHINEKQKSPTGEYNTDGPFYFLGRGQRFDLQQRKVITNTSRSAVVNTPRLSNN</sequence>
<feature type="chain" id="PRO_5046643124" description="Cyanophycinase" evidence="9">
    <location>
        <begin position="18"/>
        <end position="325"/>
    </location>
</feature>
<keyword evidence="8" id="KW-0720">Serine protease</keyword>
<dbReference type="GO" id="GO:0004180">
    <property type="term" value="F:carboxypeptidase activity"/>
    <property type="evidence" value="ECO:0007669"/>
    <property type="project" value="UniProtKB-KW"/>
</dbReference>
<accession>A0ABY4I978</accession>
<dbReference type="InterPro" id="IPR005320">
    <property type="entry name" value="Peptidase_S51"/>
</dbReference>
<evidence type="ECO:0000256" key="8">
    <source>
        <dbReference type="ARBA" id="ARBA00022825"/>
    </source>
</evidence>
<keyword evidence="11" id="KW-1185">Reference proteome</keyword>
<evidence type="ECO:0000256" key="3">
    <source>
        <dbReference type="ARBA" id="ARBA00006534"/>
    </source>
</evidence>
<name>A0ABY4I978_CHIFI</name>
<dbReference type="PANTHER" id="PTHR36175:SF1">
    <property type="entry name" value="CYANOPHYCINASE"/>
    <property type="match status" value="1"/>
</dbReference>